<sequence length="178" mass="19329">SSSGCGLESTVTTLASSLTSSSEIQTTSSLPPGMPRELTPAQISEAKECFAIYGKDGRLPIQDLGNALRSLAINPSNAEIKNLIQEIGSPSSINFDTFMSLLSRDFTVETAEELREAFGVFDKDGNGYISASELKHVLMTMGEKLSQDEVDIMIREADIDGEGHIHYEQFVHLMSPPK</sequence>
<dbReference type="SMART" id="SM00054">
    <property type="entry name" value="EFh"/>
    <property type="match status" value="3"/>
</dbReference>
<dbReference type="PANTHER" id="PTHR23048:SF0">
    <property type="entry name" value="CALMODULIN LIKE 3"/>
    <property type="match status" value="1"/>
</dbReference>
<dbReference type="AlphaFoldDB" id="A0AAW0X4C7"/>
<dbReference type="InterPro" id="IPR018247">
    <property type="entry name" value="EF_Hand_1_Ca_BS"/>
</dbReference>
<dbReference type="Gene3D" id="1.10.238.10">
    <property type="entry name" value="EF-hand"/>
    <property type="match status" value="2"/>
</dbReference>
<dbReference type="InterPro" id="IPR050230">
    <property type="entry name" value="CALM/Myosin/TropC-like"/>
</dbReference>
<evidence type="ECO:0000313" key="6">
    <source>
        <dbReference type="Proteomes" id="UP001445076"/>
    </source>
</evidence>
<gene>
    <name evidence="5" type="ORF">OTU49_005552</name>
</gene>
<dbReference type="EMBL" id="JARKIK010000048">
    <property type="protein sequence ID" value="KAK8735189.1"/>
    <property type="molecule type" value="Genomic_DNA"/>
</dbReference>
<dbReference type="PANTHER" id="PTHR23048">
    <property type="entry name" value="MYOSIN LIGHT CHAIN 1, 3"/>
    <property type="match status" value="1"/>
</dbReference>
<dbReference type="SUPFAM" id="SSF47473">
    <property type="entry name" value="EF-hand"/>
    <property type="match status" value="1"/>
</dbReference>
<feature type="non-terminal residue" evidence="5">
    <location>
        <position position="1"/>
    </location>
</feature>
<comment type="function">
    <text evidence="3">Troponin is the central regulatory protein of striated muscle contraction. Tn consists of three components: Tn-I which is the inhibitor of actomyosin ATPase, Tn-T which contains the binding site for tropomyosin and Tn-C. The binding of calcium to Tn-C abolishes the inhibitory action of Tn on actin filaments.</text>
</comment>
<evidence type="ECO:0000259" key="4">
    <source>
        <dbReference type="PROSITE" id="PS50222"/>
    </source>
</evidence>
<evidence type="ECO:0000256" key="1">
    <source>
        <dbReference type="ARBA" id="ARBA00022737"/>
    </source>
</evidence>
<dbReference type="InterPro" id="IPR011992">
    <property type="entry name" value="EF-hand-dom_pair"/>
</dbReference>
<evidence type="ECO:0000256" key="3">
    <source>
        <dbReference type="ARBA" id="ARBA00037722"/>
    </source>
</evidence>
<comment type="caution">
    <text evidence="5">The sequence shown here is derived from an EMBL/GenBank/DDBJ whole genome shotgun (WGS) entry which is preliminary data.</text>
</comment>
<dbReference type="GO" id="GO:0016460">
    <property type="term" value="C:myosin II complex"/>
    <property type="evidence" value="ECO:0007669"/>
    <property type="project" value="TreeGrafter"/>
</dbReference>
<dbReference type="PROSITE" id="PS00018">
    <property type="entry name" value="EF_HAND_1"/>
    <property type="match status" value="1"/>
</dbReference>
<accession>A0AAW0X4C7</accession>
<dbReference type="Pfam" id="PF13499">
    <property type="entry name" value="EF-hand_7"/>
    <property type="match status" value="1"/>
</dbReference>
<dbReference type="Proteomes" id="UP001445076">
    <property type="component" value="Unassembled WGS sequence"/>
</dbReference>
<evidence type="ECO:0000256" key="2">
    <source>
        <dbReference type="ARBA" id="ARBA00022837"/>
    </source>
</evidence>
<protein>
    <recommendedName>
        <fullName evidence="4">EF-hand domain-containing protein</fullName>
    </recommendedName>
</protein>
<keyword evidence="1" id="KW-0677">Repeat</keyword>
<organism evidence="5 6">
    <name type="scientific">Cherax quadricarinatus</name>
    <name type="common">Australian red claw crayfish</name>
    <dbReference type="NCBI Taxonomy" id="27406"/>
    <lineage>
        <taxon>Eukaryota</taxon>
        <taxon>Metazoa</taxon>
        <taxon>Ecdysozoa</taxon>
        <taxon>Arthropoda</taxon>
        <taxon>Crustacea</taxon>
        <taxon>Multicrustacea</taxon>
        <taxon>Malacostraca</taxon>
        <taxon>Eumalacostraca</taxon>
        <taxon>Eucarida</taxon>
        <taxon>Decapoda</taxon>
        <taxon>Pleocyemata</taxon>
        <taxon>Astacidea</taxon>
        <taxon>Parastacoidea</taxon>
        <taxon>Parastacidae</taxon>
        <taxon>Cherax</taxon>
    </lineage>
</organism>
<dbReference type="PROSITE" id="PS50222">
    <property type="entry name" value="EF_HAND_2"/>
    <property type="match status" value="2"/>
</dbReference>
<feature type="domain" description="EF-hand" evidence="4">
    <location>
        <begin position="109"/>
        <end position="144"/>
    </location>
</feature>
<feature type="domain" description="EF-hand" evidence="4">
    <location>
        <begin position="145"/>
        <end position="178"/>
    </location>
</feature>
<evidence type="ECO:0000313" key="5">
    <source>
        <dbReference type="EMBL" id="KAK8735189.1"/>
    </source>
</evidence>
<proteinExistence type="predicted"/>
<dbReference type="CDD" id="cd00051">
    <property type="entry name" value="EFh"/>
    <property type="match status" value="1"/>
</dbReference>
<dbReference type="FunFam" id="1.10.238.10:FF:000001">
    <property type="entry name" value="Calmodulin 1"/>
    <property type="match status" value="1"/>
</dbReference>
<reference evidence="5 6" key="1">
    <citation type="journal article" date="2024" name="BMC Genomics">
        <title>Genome assembly of redclaw crayfish (Cherax quadricarinatus) provides insights into its immune adaptation and hypoxia tolerance.</title>
        <authorList>
            <person name="Liu Z."/>
            <person name="Zheng J."/>
            <person name="Li H."/>
            <person name="Fang K."/>
            <person name="Wang S."/>
            <person name="He J."/>
            <person name="Zhou D."/>
            <person name="Weng S."/>
            <person name="Chi M."/>
            <person name="Gu Z."/>
            <person name="He J."/>
            <person name="Li F."/>
            <person name="Wang M."/>
        </authorList>
    </citation>
    <scope>NUCLEOTIDE SEQUENCE [LARGE SCALE GENOMIC DNA]</scope>
    <source>
        <strain evidence="5">ZL_2023a</strain>
    </source>
</reference>
<keyword evidence="2" id="KW-0106">Calcium</keyword>
<dbReference type="GO" id="GO:0005509">
    <property type="term" value="F:calcium ion binding"/>
    <property type="evidence" value="ECO:0007669"/>
    <property type="project" value="InterPro"/>
</dbReference>
<keyword evidence="6" id="KW-1185">Reference proteome</keyword>
<name>A0AAW0X4C7_CHEQU</name>
<dbReference type="InterPro" id="IPR002048">
    <property type="entry name" value="EF_hand_dom"/>
</dbReference>